<sequence>MPCSLSVNNNQCGKVFLLISSVLAISKQ</sequence>
<proteinExistence type="predicted"/>
<reference evidence="1" key="2">
    <citation type="journal article" date="2015" name="Data Brief">
        <title>Shoot transcriptome of the giant reed, Arundo donax.</title>
        <authorList>
            <person name="Barrero R.A."/>
            <person name="Guerrero F.D."/>
            <person name="Moolhuijzen P."/>
            <person name="Goolsby J.A."/>
            <person name="Tidwell J."/>
            <person name="Bellgard S.E."/>
            <person name="Bellgard M.I."/>
        </authorList>
    </citation>
    <scope>NUCLEOTIDE SEQUENCE</scope>
    <source>
        <tissue evidence="1">Shoot tissue taken approximately 20 cm above the soil surface</tissue>
    </source>
</reference>
<accession>A0A0A8Y9A4</accession>
<dbReference type="EMBL" id="GBRH01274994">
    <property type="protein sequence ID" value="JAD22901.1"/>
    <property type="molecule type" value="Transcribed_RNA"/>
</dbReference>
<dbReference type="AlphaFoldDB" id="A0A0A8Y9A4"/>
<reference evidence="1" key="1">
    <citation type="submission" date="2014-09" db="EMBL/GenBank/DDBJ databases">
        <authorList>
            <person name="Magalhaes I.L.F."/>
            <person name="Oliveira U."/>
            <person name="Santos F.R."/>
            <person name="Vidigal T.H.D.A."/>
            <person name="Brescovit A.D."/>
            <person name="Santos A.J."/>
        </authorList>
    </citation>
    <scope>NUCLEOTIDE SEQUENCE</scope>
    <source>
        <tissue evidence="1">Shoot tissue taken approximately 20 cm above the soil surface</tissue>
    </source>
</reference>
<protein>
    <submittedName>
        <fullName evidence="1">Uncharacterized protein</fullName>
    </submittedName>
</protein>
<evidence type="ECO:0000313" key="1">
    <source>
        <dbReference type="EMBL" id="JAD22901.1"/>
    </source>
</evidence>
<name>A0A0A8Y9A4_ARUDO</name>
<organism evidence="1">
    <name type="scientific">Arundo donax</name>
    <name type="common">Giant reed</name>
    <name type="synonym">Donax arundinaceus</name>
    <dbReference type="NCBI Taxonomy" id="35708"/>
    <lineage>
        <taxon>Eukaryota</taxon>
        <taxon>Viridiplantae</taxon>
        <taxon>Streptophyta</taxon>
        <taxon>Embryophyta</taxon>
        <taxon>Tracheophyta</taxon>
        <taxon>Spermatophyta</taxon>
        <taxon>Magnoliopsida</taxon>
        <taxon>Liliopsida</taxon>
        <taxon>Poales</taxon>
        <taxon>Poaceae</taxon>
        <taxon>PACMAD clade</taxon>
        <taxon>Arundinoideae</taxon>
        <taxon>Arundineae</taxon>
        <taxon>Arundo</taxon>
    </lineage>
</organism>